<dbReference type="Proteomes" id="UP001501326">
    <property type="component" value="Unassembled WGS sequence"/>
</dbReference>
<sequence>MPPAQVGPEALERLGAALGSLRECARSGADEVLDHLPEVGDRELQTVLDDYLDQVADLLREVEASATDVTGRLRVAAARRASSAQVAEGGVAALDDAPRGGRR</sequence>
<dbReference type="RefSeq" id="WP_344195746.1">
    <property type="nucleotide sequence ID" value="NZ_BAAARN010000005.1"/>
</dbReference>
<gene>
    <name evidence="1" type="ORF">GCM10009867_34520</name>
</gene>
<comment type="caution">
    <text evidence="1">The sequence shown here is derived from an EMBL/GenBank/DDBJ whole genome shotgun (WGS) entry which is preliminary data.</text>
</comment>
<dbReference type="EMBL" id="BAAARN010000005">
    <property type="protein sequence ID" value="GAA2739246.1"/>
    <property type="molecule type" value="Genomic_DNA"/>
</dbReference>
<protein>
    <submittedName>
        <fullName evidence="1">Uncharacterized protein</fullName>
    </submittedName>
</protein>
<keyword evidence="2" id="KW-1185">Reference proteome</keyword>
<proteinExistence type="predicted"/>
<evidence type="ECO:0000313" key="1">
    <source>
        <dbReference type="EMBL" id="GAA2739246.1"/>
    </source>
</evidence>
<organism evidence="1 2">
    <name type="scientific">Pedococcus aerophilus</name>
    <dbReference type="NCBI Taxonomy" id="436356"/>
    <lineage>
        <taxon>Bacteria</taxon>
        <taxon>Bacillati</taxon>
        <taxon>Actinomycetota</taxon>
        <taxon>Actinomycetes</taxon>
        <taxon>Micrococcales</taxon>
        <taxon>Intrasporangiaceae</taxon>
        <taxon>Pedococcus</taxon>
    </lineage>
</organism>
<name>A0ABN3UZW3_9MICO</name>
<reference evidence="1 2" key="1">
    <citation type="journal article" date="2019" name="Int. J. Syst. Evol. Microbiol.">
        <title>The Global Catalogue of Microorganisms (GCM) 10K type strain sequencing project: providing services to taxonomists for standard genome sequencing and annotation.</title>
        <authorList>
            <consortium name="The Broad Institute Genomics Platform"/>
            <consortium name="The Broad Institute Genome Sequencing Center for Infectious Disease"/>
            <person name="Wu L."/>
            <person name="Ma J."/>
        </authorList>
    </citation>
    <scope>NUCLEOTIDE SEQUENCE [LARGE SCALE GENOMIC DNA]</scope>
    <source>
        <strain evidence="1 2">JCM 16378</strain>
    </source>
</reference>
<evidence type="ECO:0000313" key="2">
    <source>
        <dbReference type="Proteomes" id="UP001501326"/>
    </source>
</evidence>
<accession>A0ABN3UZW3</accession>